<dbReference type="EMBL" id="HG994581">
    <property type="protein sequence ID" value="CAF2872708.1"/>
    <property type="molecule type" value="Genomic_DNA"/>
</dbReference>
<accession>A0A7R8H598</accession>
<name>A0A7R8H598_LEPSM</name>
<protein>
    <submittedName>
        <fullName evidence="1">(salmon louse) hypothetical protein</fullName>
    </submittedName>
</protein>
<sequence>MQESLICATSDGRPFQNKISILSISIHIFRYFLTNENKFKNPASTLECSVCNKRYESKYYGMDDFDTWSEVVNPMDTIDKSTKSTHNLNVRSVNKYYPLKKSSTEIFTRTEIINLSIFARWKNV</sequence>
<dbReference type="Proteomes" id="UP000675881">
    <property type="component" value="Chromosome 2"/>
</dbReference>
<dbReference type="AlphaFoldDB" id="A0A7R8H598"/>
<proteinExistence type="predicted"/>
<evidence type="ECO:0000313" key="1">
    <source>
        <dbReference type="EMBL" id="CAF2872708.1"/>
    </source>
</evidence>
<organism evidence="1 2">
    <name type="scientific">Lepeophtheirus salmonis</name>
    <name type="common">Salmon louse</name>
    <name type="synonym">Caligus salmonis</name>
    <dbReference type="NCBI Taxonomy" id="72036"/>
    <lineage>
        <taxon>Eukaryota</taxon>
        <taxon>Metazoa</taxon>
        <taxon>Ecdysozoa</taxon>
        <taxon>Arthropoda</taxon>
        <taxon>Crustacea</taxon>
        <taxon>Multicrustacea</taxon>
        <taxon>Hexanauplia</taxon>
        <taxon>Copepoda</taxon>
        <taxon>Siphonostomatoida</taxon>
        <taxon>Caligidae</taxon>
        <taxon>Lepeophtheirus</taxon>
    </lineage>
</organism>
<reference evidence="1" key="1">
    <citation type="submission" date="2021-02" db="EMBL/GenBank/DDBJ databases">
        <authorList>
            <person name="Bekaert M."/>
        </authorList>
    </citation>
    <scope>NUCLEOTIDE SEQUENCE</scope>
    <source>
        <strain evidence="1">IoA-00</strain>
    </source>
</reference>
<evidence type="ECO:0000313" key="2">
    <source>
        <dbReference type="Proteomes" id="UP000675881"/>
    </source>
</evidence>
<gene>
    <name evidence="1" type="ORF">LSAA_6592</name>
</gene>
<keyword evidence="2" id="KW-1185">Reference proteome</keyword>